<dbReference type="PROSITE" id="PS50113">
    <property type="entry name" value="PAC"/>
    <property type="match status" value="1"/>
</dbReference>
<dbReference type="SUPFAM" id="SSF55073">
    <property type="entry name" value="Nucleotide cyclase"/>
    <property type="match status" value="1"/>
</dbReference>
<dbReference type="SUPFAM" id="SSF55785">
    <property type="entry name" value="PYP-like sensor domain (PAS domain)"/>
    <property type="match status" value="1"/>
</dbReference>
<evidence type="ECO:0000313" key="4">
    <source>
        <dbReference type="Proteomes" id="UP000282195"/>
    </source>
</evidence>
<dbReference type="SMART" id="SM00267">
    <property type="entry name" value="GGDEF"/>
    <property type="match status" value="1"/>
</dbReference>
<dbReference type="Gene3D" id="3.30.70.270">
    <property type="match status" value="1"/>
</dbReference>
<reference evidence="3 4" key="1">
    <citation type="submission" date="2018-10" db="EMBL/GenBank/DDBJ databases">
        <title>Rhizobium etli, R. leguminosarum and a new Rhizobium genospecies from Phaseolus dumosus.</title>
        <authorList>
            <person name="Ramirez-Puebla S.T."/>
            <person name="Rogel-Hernandez M.A."/>
            <person name="Guerrero G."/>
            <person name="Ormeno-Orrillo E."/>
            <person name="Martinez-Romero J.C."/>
            <person name="Negrete-Yankelevich S."/>
            <person name="Martinez-Romero E."/>
        </authorList>
    </citation>
    <scope>NUCLEOTIDE SEQUENCE [LARGE SCALE GENOMIC DNA]</scope>
    <source>
        <strain evidence="3 4">CCGE525</strain>
        <plasmid evidence="4">prccge525c</plasmid>
    </source>
</reference>
<feature type="domain" description="GGDEF" evidence="2">
    <location>
        <begin position="224"/>
        <end position="356"/>
    </location>
</feature>
<evidence type="ECO:0000259" key="1">
    <source>
        <dbReference type="PROSITE" id="PS50113"/>
    </source>
</evidence>
<evidence type="ECO:0000313" key="3">
    <source>
        <dbReference type="EMBL" id="AYG62451.1"/>
    </source>
</evidence>
<dbReference type="Gene3D" id="3.30.450.20">
    <property type="entry name" value="PAS domain"/>
    <property type="match status" value="1"/>
</dbReference>
<dbReference type="InterPro" id="IPR001610">
    <property type="entry name" value="PAC"/>
</dbReference>
<dbReference type="InterPro" id="IPR043128">
    <property type="entry name" value="Rev_trsase/Diguanyl_cyclase"/>
</dbReference>
<evidence type="ECO:0000259" key="2">
    <source>
        <dbReference type="PROSITE" id="PS50887"/>
    </source>
</evidence>
<sequence length="360" mass="39538">MGNPADETVTSALQLGCDGVRPPGSALYSLLGRLRSALRSPLHARTVWQLRQQIEHQTSLIRQLETDLVRAEIFERASAAARMGVWQCELPSEQLTWSNGSYDLFGFQRGSEVARSEVLKSYSEESLYRLQRVRSNAIETGSGFALEAEIRPPGVEKRWIRISAAVERRNGEPIRLFGIKQDITEERKALDGMRYLAEHDAMTGLANRTQFQNRLAEVCELGGPGGALMLIDLDGFKRVNDTLGHAVGDECLIEFARRLSVVCQSAELIARIGGDEFAALFGPATDLQRIESIAQRLSTAAQEPMNCSGRVFRVGASIGFAFTEEETPTALFARADHALYAAKAAIGATVFRGSSHQPPD</sequence>
<protein>
    <submittedName>
        <fullName evidence="3">Diguanylate cyclase</fullName>
    </submittedName>
</protein>
<proteinExistence type="predicted"/>
<dbReference type="SMART" id="SM00086">
    <property type="entry name" value="PAC"/>
    <property type="match status" value="1"/>
</dbReference>
<name>A0A387G2Q8_9HYPH</name>
<dbReference type="CDD" id="cd01949">
    <property type="entry name" value="GGDEF"/>
    <property type="match status" value="1"/>
</dbReference>
<keyword evidence="3" id="KW-0614">Plasmid</keyword>
<feature type="domain" description="PAC" evidence="1">
    <location>
        <begin position="144"/>
        <end position="195"/>
    </location>
</feature>
<dbReference type="EMBL" id="CP032695">
    <property type="protein sequence ID" value="AYG62451.1"/>
    <property type="molecule type" value="Genomic_DNA"/>
</dbReference>
<dbReference type="InterPro" id="IPR000160">
    <property type="entry name" value="GGDEF_dom"/>
</dbReference>
<dbReference type="Pfam" id="PF00990">
    <property type="entry name" value="GGDEF"/>
    <property type="match status" value="1"/>
</dbReference>
<dbReference type="PANTHER" id="PTHR44757">
    <property type="entry name" value="DIGUANYLATE CYCLASE DGCP"/>
    <property type="match status" value="1"/>
</dbReference>
<dbReference type="InterPro" id="IPR000700">
    <property type="entry name" value="PAS-assoc_C"/>
</dbReference>
<dbReference type="Proteomes" id="UP000282195">
    <property type="component" value="Plasmid pRCCGE525c"/>
</dbReference>
<keyword evidence="4" id="KW-1185">Reference proteome</keyword>
<dbReference type="InterPro" id="IPR052155">
    <property type="entry name" value="Biofilm_reg_signaling"/>
</dbReference>
<dbReference type="PANTHER" id="PTHR44757:SF2">
    <property type="entry name" value="BIOFILM ARCHITECTURE MAINTENANCE PROTEIN MBAA"/>
    <property type="match status" value="1"/>
</dbReference>
<dbReference type="KEGG" id="rjg:CCGE525_27125"/>
<organism evidence="3 4">
    <name type="scientific">Rhizobium jaguaris</name>
    <dbReference type="NCBI Taxonomy" id="1312183"/>
    <lineage>
        <taxon>Bacteria</taxon>
        <taxon>Pseudomonadati</taxon>
        <taxon>Pseudomonadota</taxon>
        <taxon>Alphaproteobacteria</taxon>
        <taxon>Hyphomicrobiales</taxon>
        <taxon>Rhizobiaceae</taxon>
        <taxon>Rhizobium/Agrobacterium group</taxon>
        <taxon>Rhizobium</taxon>
    </lineage>
</organism>
<dbReference type="InterPro" id="IPR029787">
    <property type="entry name" value="Nucleotide_cyclase"/>
</dbReference>
<dbReference type="PROSITE" id="PS50887">
    <property type="entry name" value="GGDEF"/>
    <property type="match status" value="1"/>
</dbReference>
<geneLocation type="plasmid" evidence="4">
    <name>prccge525c</name>
</geneLocation>
<gene>
    <name evidence="3" type="ORF">CCGE525_27125</name>
</gene>
<dbReference type="NCBIfam" id="TIGR00254">
    <property type="entry name" value="GGDEF"/>
    <property type="match status" value="1"/>
</dbReference>
<dbReference type="InterPro" id="IPR035965">
    <property type="entry name" value="PAS-like_dom_sf"/>
</dbReference>
<accession>A0A387G2Q8</accession>
<dbReference type="OrthoDB" id="9812260at2"/>
<dbReference type="AlphaFoldDB" id="A0A387G2Q8"/>